<protein>
    <submittedName>
        <fullName evidence="2">Uncharacterized protein</fullName>
    </submittedName>
</protein>
<evidence type="ECO:0000313" key="3">
    <source>
        <dbReference type="Proteomes" id="UP000054166"/>
    </source>
</evidence>
<organism evidence="2 3">
    <name type="scientific">Piloderma croceum (strain F 1598)</name>
    <dbReference type="NCBI Taxonomy" id="765440"/>
    <lineage>
        <taxon>Eukaryota</taxon>
        <taxon>Fungi</taxon>
        <taxon>Dikarya</taxon>
        <taxon>Basidiomycota</taxon>
        <taxon>Agaricomycotina</taxon>
        <taxon>Agaricomycetes</taxon>
        <taxon>Agaricomycetidae</taxon>
        <taxon>Atheliales</taxon>
        <taxon>Atheliaceae</taxon>
        <taxon>Piloderma</taxon>
    </lineage>
</organism>
<sequence>MSTSTETNPFLNFKLTSPDEEDTSTQALVPTRPTTPLADRSVVLDLTPDHGTAPTYSLVSTPSNLRLSFNVVALHSSPIMMKLWNCLLQSGLQEDNGGLQAGDYSMIQAISLFYIRVLPSDETKLRSGLALRLEDSTISTFLPVGEYPINFIHLMEPIRRDRGYVIYKFASDLFSHFRTPQPEKAPTNLIAIPEYHAHEEAAHLVLQEATLHQ</sequence>
<dbReference type="EMBL" id="KN833073">
    <property type="protein sequence ID" value="KIM73821.1"/>
    <property type="molecule type" value="Genomic_DNA"/>
</dbReference>
<proteinExistence type="predicted"/>
<reference evidence="3" key="2">
    <citation type="submission" date="2015-01" db="EMBL/GenBank/DDBJ databases">
        <title>Evolutionary Origins and Diversification of the Mycorrhizal Mutualists.</title>
        <authorList>
            <consortium name="DOE Joint Genome Institute"/>
            <consortium name="Mycorrhizal Genomics Consortium"/>
            <person name="Kohler A."/>
            <person name="Kuo A."/>
            <person name="Nagy L.G."/>
            <person name="Floudas D."/>
            <person name="Copeland A."/>
            <person name="Barry K.W."/>
            <person name="Cichocki N."/>
            <person name="Veneault-Fourrey C."/>
            <person name="LaButti K."/>
            <person name="Lindquist E.A."/>
            <person name="Lipzen A."/>
            <person name="Lundell T."/>
            <person name="Morin E."/>
            <person name="Murat C."/>
            <person name="Riley R."/>
            <person name="Ohm R."/>
            <person name="Sun H."/>
            <person name="Tunlid A."/>
            <person name="Henrissat B."/>
            <person name="Grigoriev I.V."/>
            <person name="Hibbett D.S."/>
            <person name="Martin F."/>
        </authorList>
    </citation>
    <scope>NUCLEOTIDE SEQUENCE [LARGE SCALE GENOMIC DNA]</scope>
    <source>
        <strain evidence="3">F 1598</strain>
    </source>
</reference>
<keyword evidence="3" id="KW-1185">Reference proteome</keyword>
<dbReference type="Proteomes" id="UP000054166">
    <property type="component" value="Unassembled WGS sequence"/>
</dbReference>
<name>A0A0C3F1I8_PILCF</name>
<dbReference type="AlphaFoldDB" id="A0A0C3F1I8"/>
<accession>A0A0C3F1I8</accession>
<feature type="compositionally biased region" description="Polar residues" evidence="1">
    <location>
        <begin position="24"/>
        <end position="34"/>
    </location>
</feature>
<gene>
    <name evidence="2" type="ORF">PILCRDRAFT_14956</name>
</gene>
<dbReference type="HOGENOM" id="CLU_056417_0_0_1"/>
<feature type="region of interest" description="Disordered" evidence="1">
    <location>
        <begin position="1"/>
        <end position="34"/>
    </location>
</feature>
<dbReference type="InParanoid" id="A0A0C3F1I8"/>
<evidence type="ECO:0000313" key="2">
    <source>
        <dbReference type="EMBL" id="KIM73821.1"/>
    </source>
</evidence>
<reference evidence="2 3" key="1">
    <citation type="submission" date="2014-04" db="EMBL/GenBank/DDBJ databases">
        <authorList>
            <consortium name="DOE Joint Genome Institute"/>
            <person name="Kuo A."/>
            <person name="Tarkka M."/>
            <person name="Buscot F."/>
            <person name="Kohler A."/>
            <person name="Nagy L.G."/>
            <person name="Floudas D."/>
            <person name="Copeland A."/>
            <person name="Barry K.W."/>
            <person name="Cichocki N."/>
            <person name="Veneault-Fourrey C."/>
            <person name="LaButti K."/>
            <person name="Lindquist E.A."/>
            <person name="Lipzen A."/>
            <person name="Lundell T."/>
            <person name="Morin E."/>
            <person name="Murat C."/>
            <person name="Sun H."/>
            <person name="Tunlid A."/>
            <person name="Henrissat B."/>
            <person name="Grigoriev I.V."/>
            <person name="Hibbett D.S."/>
            <person name="Martin F."/>
            <person name="Nordberg H.P."/>
            <person name="Cantor M.N."/>
            <person name="Hua S.X."/>
        </authorList>
    </citation>
    <scope>NUCLEOTIDE SEQUENCE [LARGE SCALE GENOMIC DNA]</scope>
    <source>
        <strain evidence="2 3">F 1598</strain>
    </source>
</reference>
<evidence type="ECO:0000256" key="1">
    <source>
        <dbReference type="SAM" id="MobiDB-lite"/>
    </source>
</evidence>
<feature type="compositionally biased region" description="Polar residues" evidence="1">
    <location>
        <begin position="1"/>
        <end position="10"/>
    </location>
</feature>